<dbReference type="RefSeq" id="WP_028841748.1">
    <property type="nucleotide sequence ID" value="NZ_CP008796.1"/>
</dbReference>
<dbReference type="Pfam" id="PF00849">
    <property type="entry name" value="PseudoU_synth_2"/>
    <property type="match status" value="1"/>
</dbReference>
<dbReference type="GO" id="GO:0000455">
    <property type="term" value="P:enzyme-directed rRNA pseudouridine synthesis"/>
    <property type="evidence" value="ECO:0007669"/>
    <property type="project" value="UniProtKB-ARBA"/>
</dbReference>
<dbReference type="SUPFAM" id="SSF55174">
    <property type="entry name" value="Alpha-L RNA-binding motif"/>
    <property type="match status" value="1"/>
</dbReference>
<dbReference type="STRING" id="289377.HL41_02995"/>
<dbReference type="SMART" id="SM00363">
    <property type="entry name" value="S4"/>
    <property type="match status" value="1"/>
</dbReference>
<reference evidence="6 7" key="1">
    <citation type="journal article" date="2015" name="Genome Announc.">
        <title>Genome Sequence of a Sulfate-Reducing Thermophilic Bacterium, Thermodesulfobacterium commune DSM 2178T (Phylum Thermodesulfobacteria).</title>
        <authorList>
            <person name="Bhatnagar S."/>
            <person name="Badger J.H."/>
            <person name="Madupu R."/>
            <person name="Khouri H.M."/>
            <person name="O'Connor E.M."/>
            <person name="Robb F.T."/>
            <person name="Ward N.L."/>
            <person name="Eisen J.A."/>
        </authorList>
    </citation>
    <scope>NUCLEOTIDE SEQUENCE [LARGE SCALE GENOMIC DNA]</scope>
    <source>
        <strain evidence="6 7">DSM 2178</strain>
    </source>
</reference>
<dbReference type="GO" id="GO:0003723">
    <property type="term" value="F:RNA binding"/>
    <property type="evidence" value="ECO:0007669"/>
    <property type="project" value="UniProtKB-KW"/>
</dbReference>
<evidence type="ECO:0000256" key="3">
    <source>
        <dbReference type="PROSITE-ProRule" id="PRU00182"/>
    </source>
</evidence>
<evidence type="ECO:0000313" key="6">
    <source>
        <dbReference type="EMBL" id="AIH03838.1"/>
    </source>
</evidence>
<dbReference type="EC" id="5.4.99.-" evidence="4"/>
<protein>
    <recommendedName>
        <fullName evidence="4">Pseudouridine synthase</fullName>
        <ecNumber evidence="4">5.4.99.-</ecNumber>
    </recommendedName>
</protein>
<dbReference type="InterPro" id="IPR006145">
    <property type="entry name" value="PsdUridine_synth_RsuA/RluA"/>
</dbReference>
<evidence type="ECO:0000256" key="1">
    <source>
        <dbReference type="ARBA" id="ARBA00008348"/>
    </source>
</evidence>
<dbReference type="InterPro" id="IPR020094">
    <property type="entry name" value="TruA/RsuA/RluB/E/F_N"/>
</dbReference>
<dbReference type="eggNOG" id="COG1187">
    <property type="taxonomic scope" value="Bacteria"/>
</dbReference>
<dbReference type="PaxDb" id="289377-HL41_02995"/>
<dbReference type="SUPFAM" id="SSF55120">
    <property type="entry name" value="Pseudouridine synthase"/>
    <property type="match status" value="1"/>
</dbReference>
<dbReference type="NCBIfam" id="TIGR00093">
    <property type="entry name" value="pseudouridine synthase"/>
    <property type="match status" value="1"/>
</dbReference>
<evidence type="ECO:0000256" key="4">
    <source>
        <dbReference type="RuleBase" id="RU003887"/>
    </source>
</evidence>
<dbReference type="InterPro" id="IPR036986">
    <property type="entry name" value="S4_RNA-bd_sf"/>
</dbReference>
<sequence>MDKLRLNKFLAACGITSRRKADELIKQGKVLVNGEVVSDLSYKVDPQKDEVIVEGKKISLPEKVYYLFYKPKGFLTSLYDPHHRETIRCFLEKLPQRVFPVGRLDKYSEGLLLLTNDGDLGNFLLHPKYGVERRYLVWVSPKLEEPKIKNLLKHGIHLEGKLVKPLVFRLVKNENKSYVYEVCVKEGIKREVRKMVAYLGGKVHRLLRVQFGPLMLGDLKPGEIRPLSKSELQNLFKFVAQLKNSKSLARAFSGEET</sequence>
<evidence type="ECO:0000256" key="2">
    <source>
        <dbReference type="ARBA" id="ARBA00023235"/>
    </source>
</evidence>
<dbReference type="HOGENOM" id="CLU_024979_1_2_0"/>
<dbReference type="OrthoDB" id="9807213at2"/>
<dbReference type="Gene3D" id="3.10.290.10">
    <property type="entry name" value="RNA-binding S4 domain"/>
    <property type="match status" value="1"/>
</dbReference>
<dbReference type="CDD" id="cd02870">
    <property type="entry name" value="PseudoU_synth_RsuA_like"/>
    <property type="match status" value="1"/>
</dbReference>
<keyword evidence="2 4" id="KW-0413">Isomerase</keyword>
<dbReference type="CDD" id="cd00165">
    <property type="entry name" value="S4"/>
    <property type="match status" value="1"/>
</dbReference>
<keyword evidence="7" id="KW-1185">Reference proteome</keyword>
<organism evidence="6 7">
    <name type="scientific">Thermodesulfobacterium commune DSM 2178</name>
    <dbReference type="NCBI Taxonomy" id="289377"/>
    <lineage>
        <taxon>Bacteria</taxon>
        <taxon>Pseudomonadati</taxon>
        <taxon>Thermodesulfobacteriota</taxon>
        <taxon>Thermodesulfobacteria</taxon>
        <taxon>Thermodesulfobacteriales</taxon>
        <taxon>Thermodesulfobacteriaceae</taxon>
        <taxon>Thermodesulfobacterium</taxon>
    </lineage>
</organism>
<dbReference type="InterPro" id="IPR050343">
    <property type="entry name" value="RsuA_PseudoU_synthase"/>
</dbReference>
<dbReference type="AlphaFoldDB" id="A0A075WTX2"/>
<dbReference type="Proteomes" id="UP000028481">
    <property type="component" value="Chromosome"/>
</dbReference>
<proteinExistence type="inferred from homology"/>
<dbReference type="Pfam" id="PF01479">
    <property type="entry name" value="S4"/>
    <property type="match status" value="1"/>
</dbReference>
<dbReference type="PROSITE" id="PS50889">
    <property type="entry name" value="S4"/>
    <property type="match status" value="1"/>
</dbReference>
<dbReference type="InterPro" id="IPR042092">
    <property type="entry name" value="PsdUridine_s_RsuA/RluB/E/F_cat"/>
</dbReference>
<gene>
    <name evidence="6" type="ORF">HL41_02995</name>
</gene>
<dbReference type="InterPro" id="IPR020103">
    <property type="entry name" value="PsdUridine_synth_cat_dom_sf"/>
</dbReference>
<dbReference type="InterPro" id="IPR018496">
    <property type="entry name" value="PsdUridine_synth_RsuA/RluB_CS"/>
</dbReference>
<dbReference type="EMBL" id="CP008796">
    <property type="protein sequence ID" value="AIH03838.1"/>
    <property type="molecule type" value="Genomic_DNA"/>
</dbReference>
<dbReference type="FunFam" id="3.10.290.10:FF:000003">
    <property type="entry name" value="Pseudouridine synthase"/>
    <property type="match status" value="1"/>
</dbReference>
<name>A0A075WTX2_9BACT</name>
<dbReference type="GO" id="GO:0120159">
    <property type="term" value="F:rRNA pseudouridine synthase activity"/>
    <property type="evidence" value="ECO:0007669"/>
    <property type="project" value="UniProtKB-ARBA"/>
</dbReference>
<accession>A0A075WTX2</accession>
<dbReference type="KEGG" id="tcm:HL41_02995"/>
<dbReference type="Gene3D" id="3.30.70.1560">
    <property type="entry name" value="Alpha-L RNA-binding motif"/>
    <property type="match status" value="1"/>
</dbReference>
<dbReference type="Gene3D" id="3.30.70.580">
    <property type="entry name" value="Pseudouridine synthase I, catalytic domain, N-terminal subdomain"/>
    <property type="match status" value="1"/>
</dbReference>
<dbReference type="PANTHER" id="PTHR47683">
    <property type="entry name" value="PSEUDOURIDINE SYNTHASE FAMILY PROTEIN-RELATED"/>
    <property type="match status" value="1"/>
</dbReference>
<keyword evidence="3" id="KW-0694">RNA-binding</keyword>
<feature type="domain" description="RNA-binding S4" evidence="5">
    <location>
        <begin position="4"/>
        <end position="68"/>
    </location>
</feature>
<dbReference type="InterPro" id="IPR002942">
    <property type="entry name" value="S4_RNA-bd"/>
</dbReference>
<dbReference type="InterPro" id="IPR000748">
    <property type="entry name" value="PsdUridine_synth_RsuA/RluB/E/F"/>
</dbReference>
<evidence type="ECO:0000259" key="5">
    <source>
        <dbReference type="SMART" id="SM00363"/>
    </source>
</evidence>
<dbReference type="PROSITE" id="PS01149">
    <property type="entry name" value="PSI_RSU"/>
    <property type="match status" value="1"/>
</dbReference>
<dbReference type="PANTHER" id="PTHR47683:SF2">
    <property type="entry name" value="RNA-BINDING S4 DOMAIN-CONTAINING PROTEIN"/>
    <property type="match status" value="1"/>
</dbReference>
<comment type="similarity">
    <text evidence="1 4">Belongs to the pseudouridine synthase RsuA family.</text>
</comment>
<evidence type="ECO:0000313" key="7">
    <source>
        <dbReference type="Proteomes" id="UP000028481"/>
    </source>
</evidence>